<dbReference type="OrthoDB" id="116799at2"/>
<gene>
    <name evidence="2" type="ORF">C2869_13600</name>
</gene>
<dbReference type="InterPro" id="IPR003737">
    <property type="entry name" value="GlcNAc_PI_deacetylase-related"/>
</dbReference>
<dbReference type="PROSITE" id="PS51257">
    <property type="entry name" value="PROKAR_LIPOPROTEIN"/>
    <property type="match status" value="1"/>
</dbReference>
<dbReference type="Gene3D" id="3.40.50.10320">
    <property type="entry name" value="LmbE-like"/>
    <property type="match status" value="1"/>
</dbReference>
<keyword evidence="1" id="KW-0732">Signal</keyword>
<evidence type="ECO:0000256" key="1">
    <source>
        <dbReference type="SAM" id="SignalP"/>
    </source>
</evidence>
<sequence length="255" mass="29257">MFKFLIFLLYFMSACCFSAEPQWLKNTQSVLVVLAHPDDETWLSGSLALFSQQKKHIQVIYATSGGAGKDRSGRGLSGANLAKVREQESIAALKKLGVKLPPIFWRLDDKQLEAVDYAKQIEQQLKSLSDKRHYELFISFGKTGITGHLDHIFIGEQTLNYWRDHQNSPYFLQVQVSDARANHAQKVAEKFKHPYRIYQPVANELVQLRIDVKAFQPQRVAAFNQYATQFPLSLQSLWKVFTQESSVEEFSVVKR</sequence>
<feature type="chain" id="PRO_5015440733" description="PIG-L family deacetylase" evidence="1">
    <location>
        <begin position="19"/>
        <end position="255"/>
    </location>
</feature>
<dbReference type="GO" id="GO:0016811">
    <property type="term" value="F:hydrolase activity, acting on carbon-nitrogen (but not peptide) bonds, in linear amides"/>
    <property type="evidence" value="ECO:0007669"/>
    <property type="project" value="TreeGrafter"/>
</dbReference>
<feature type="signal peptide" evidence="1">
    <location>
        <begin position="1"/>
        <end position="18"/>
    </location>
</feature>
<dbReference type="AlphaFoldDB" id="A0A2S0VTI6"/>
<reference evidence="2 3" key="1">
    <citation type="submission" date="2018-01" db="EMBL/GenBank/DDBJ databases">
        <title>Genome sequence of a Cantenovulum-like bacteria.</title>
        <authorList>
            <person name="Tan W.R."/>
            <person name="Lau N.-S."/>
            <person name="Go F."/>
            <person name="Amirul A.-A.A."/>
        </authorList>
    </citation>
    <scope>NUCLEOTIDE SEQUENCE [LARGE SCALE GENOMIC DNA]</scope>
    <source>
        <strain evidence="2 3">CCB-QB4</strain>
    </source>
</reference>
<proteinExistence type="predicted"/>
<evidence type="ECO:0008006" key="4">
    <source>
        <dbReference type="Google" id="ProtNLM"/>
    </source>
</evidence>
<dbReference type="Proteomes" id="UP000244441">
    <property type="component" value="Chromosome"/>
</dbReference>
<dbReference type="KEGG" id="cate:C2869_13600"/>
<keyword evidence="3" id="KW-1185">Reference proteome</keyword>
<evidence type="ECO:0000313" key="3">
    <source>
        <dbReference type="Proteomes" id="UP000244441"/>
    </source>
</evidence>
<dbReference type="InterPro" id="IPR024078">
    <property type="entry name" value="LmbE-like_dom_sf"/>
</dbReference>
<protein>
    <recommendedName>
        <fullName evidence="4">PIG-L family deacetylase</fullName>
    </recommendedName>
</protein>
<accession>A0A2S0VTI6</accession>
<dbReference type="Pfam" id="PF02585">
    <property type="entry name" value="PIG-L"/>
    <property type="match status" value="1"/>
</dbReference>
<dbReference type="SUPFAM" id="SSF102588">
    <property type="entry name" value="LmbE-like"/>
    <property type="match status" value="1"/>
</dbReference>
<dbReference type="EMBL" id="CP026604">
    <property type="protein sequence ID" value="AWB67410.1"/>
    <property type="molecule type" value="Genomic_DNA"/>
</dbReference>
<dbReference type="PANTHER" id="PTHR12993">
    <property type="entry name" value="N-ACETYLGLUCOSAMINYL-PHOSPHATIDYLINOSITOL DE-N-ACETYLASE-RELATED"/>
    <property type="match status" value="1"/>
</dbReference>
<name>A0A2S0VTI6_9ALTE</name>
<organism evidence="2 3">
    <name type="scientific">Saccharobesus litoralis</name>
    <dbReference type="NCBI Taxonomy" id="2172099"/>
    <lineage>
        <taxon>Bacteria</taxon>
        <taxon>Pseudomonadati</taxon>
        <taxon>Pseudomonadota</taxon>
        <taxon>Gammaproteobacteria</taxon>
        <taxon>Alteromonadales</taxon>
        <taxon>Alteromonadaceae</taxon>
        <taxon>Saccharobesus</taxon>
    </lineage>
</organism>
<dbReference type="RefSeq" id="WP_108603457.1">
    <property type="nucleotide sequence ID" value="NZ_CP026604.1"/>
</dbReference>
<dbReference type="PANTHER" id="PTHR12993:SF11">
    <property type="entry name" value="N-ACETYLGLUCOSAMINYL-PHOSPHATIDYLINOSITOL DE-N-ACETYLASE"/>
    <property type="match status" value="1"/>
</dbReference>
<evidence type="ECO:0000313" key="2">
    <source>
        <dbReference type="EMBL" id="AWB67410.1"/>
    </source>
</evidence>